<reference evidence="1 3" key="1">
    <citation type="journal article" date="2012" name="Nature">
        <title>Algal genomes reveal evolutionary mosaicism and the fate of nucleomorphs.</title>
        <authorList>
            <consortium name="DOE Joint Genome Institute"/>
            <person name="Curtis B.A."/>
            <person name="Tanifuji G."/>
            <person name="Burki F."/>
            <person name="Gruber A."/>
            <person name="Irimia M."/>
            <person name="Maruyama S."/>
            <person name="Arias M.C."/>
            <person name="Ball S.G."/>
            <person name="Gile G.H."/>
            <person name="Hirakawa Y."/>
            <person name="Hopkins J.F."/>
            <person name="Kuo A."/>
            <person name="Rensing S.A."/>
            <person name="Schmutz J."/>
            <person name="Symeonidi A."/>
            <person name="Elias M."/>
            <person name="Eveleigh R.J."/>
            <person name="Herman E.K."/>
            <person name="Klute M.J."/>
            <person name="Nakayama T."/>
            <person name="Obornik M."/>
            <person name="Reyes-Prieto A."/>
            <person name="Armbrust E.V."/>
            <person name="Aves S.J."/>
            <person name="Beiko R.G."/>
            <person name="Coutinho P."/>
            <person name="Dacks J.B."/>
            <person name="Durnford D.G."/>
            <person name="Fast N.M."/>
            <person name="Green B.R."/>
            <person name="Grisdale C.J."/>
            <person name="Hempel F."/>
            <person name="Henrissat B."/>
            <person name="Hoppner M.P."/>
            <person name="Ishida K."/>
            <person name="Kim E."/>
            <person name="Koreny L."/>
            <person name="Kroth P.G."/>
            <person name="Liu Y."/>
            <person name="Malik S.B."/>
            <person name="Maier U.G."/>
            <person name="McRose D."/>
            <person name="Mock T."/>
            <person name="Neilson J.A."/>
            <person name="Onodera N.T."/>
            <person name="Poole A.M."/>
            <person name="Pritham E.J."/>
            <person name="Richards T.A."/>
            <person name="Rocap G."/>
            <person name="Roy S.W."/>
            <person name="Sarai C."/>
            <person name="Schaack S."/>
            <person name="Shirato S."/>
            <person name="Slamovits C.H."/>
            <person name="Spencer D.F."/>
            <person name="Suzuki S."/>
            <person name="Worden A.Z."/>
            <person name="Zauner S."/>
            <person name="Barry K."/>
            <person name="Bell C."/>
            <person name="Bharti A.K."/>
            <person name="Crow J.A."/>
            <person name="Grimwood J."/>
            <person name="Kramer R."/>
            <person name="Lindquist E."/>
            <person name="Lucas S."/>
            <person name="Salamov A."/>
            <person name="McFadden G.I."/>
            <person name="Lane C.E."/>
            <person name="Keeling P.J."/>
            <person name="Gray M.W."/>
            <person name="Grigoriev I.V."/>
            <person name="Archibald J.M."/>
        </authorList>
    </citation>
    <scope>NUCLEOTIDE SEQUENCE</scope>
    <source>
        <strain evidence="1 3">CCMP2712</strain>
    </source>
</reference>
<dbReference type="AlphaFoldDB" id="L1JZX6"/>
<evidence type="ECO:0000313" key="1">
    <source>
        <dbReference type="EMBL" id="EKX53673.1"/>
    </source>
</evidence>
<name>L1JZX6_GUITC</name>
<dbReference type="HOGENOM" id="CLU_1716736_0_0_1"/>
<organism evidence="1">
    <name type="scientific">Guillardia theta (strain CCMP2712)</name>
    <name type="common">Cryptophyte</name>
    <dbReference type="NCBI Taxonomy" id="905079"/>
    <lineage>
        <taxon>Eukaryota</taxon>
        <taxon>Cryptophyceae</taxon>
        <taxon>Pyrenomonadales</taxon>
        <taxon>Geminigeraceae</taxon>
        <taxon>Guillardia</taxon>
    </lineage>
</organism>
<dbReference type="OrthoDB" id="10439747at2759"/>
<evidence type="ECO:0000313" key="2">
    <source>
        <dbReference type="EnsemblProtists" id="EKX53673"/>
    </source>
</evidence>
<keyword evidence="3" id="KW-1185">Reference proteome</keyword>
<proteinExistence type="predicted"/>
<dbReference type="Proteomes" id="UP000011087">
    <property type="component" value="Unassembled WGS sequence"/>
</dbReference>
<dbReference type="EnsemblProtists" id="EKX53673">
    <property type="protein sequence ID" value="EKX53673"/>
    <property type="gene ID" value="GUITHDRAFT_150250"/>
</dbReference>
<reference evidence="3" key="2">
    <citation type="submission" date="2012-11" db="EMBL/GenBank/DDBJ databases">
        <authorList>
            <person name="Kuo A."/>
            <person name="Curtis B.A."/>
            <person name="Tanifuji G."/>
            <person name="Burki F."/>
            <person name="Gruber A."/>
            <person name="Irimia M."/>
            <person name="Maruyama S."/>
            <person name="Arias M.C."/>
            <person name="Ball S.G."/>
            <person name="Gile G.H."/>
            <person name="Hirakawa Y."/>
            <person name="Hopkins J.F."/>
            <person name="Rensing S.A."/>
            <person name="Schmutz J."/>
            <person name="Symeonidi A."/>
            <person name="Elias M."/>
            <person name="Eveleigh R.J."/>
            <person name="Herman E.K."/>
            <person name="Klute M.J."/>
            <person name="Nakayama T."/>
            <person name="Obornik M."/>
            <person name="Reyes-Prieto A."/>
            <person name="Armbrust E.V."/>
            <person name="Aves S.J."/>
            <person name="Beiko R.G."/>
            <person name="Coutinho P."/>
            <person name="Dacks J.B."/>
            <person name="Durnford D.G."/>
            <person name="Fast N.M."/>
            <person name="Green B.R."/>
            <person name="Grisdale C."/>
            <person name="Hempe F."/>
            <person name="Henrissat B."/>
            <person name="Hoppner M.P."/>
            <person name="Ishida K.-I."/>
            <person name="Kim E."/>
            <person name="Koreny L."/>
            <person name="Kroth P.G."/>
            <person name="Liu Y."/>
            <person name="Malik S.-B."/>
            <person name="Maier U.G."/>
            <person name="McRose D."/>
            <person name="Mock T."/>
            <person name="Neilson J.A."/>
            <person name="Onodera N.T."/>
            <person name="Poole A.M."/>
            <person name="Pritham E.J."/>
            <person name="Richards T.A."/>
            <person name="Rocap G."/>
            <person name="Roy S.W."/>
            <person name="Sarai C."/>
            <person name="Schaack S."/>
            <person name="Shirato S."/>
            <person name="Slamovits C.H."/>
            <person name="Spencer D.F."/>
            <person name="Suzuki S."/>
            <person name="Worden A.Z."/>
            <person name="Zauner S."/>
            <person name="Barry K."/>
            <person name="Bell C."/>
            <person name="Bharti A.K."/>
            <person name="Crow J.A."/>
            <person name="Grimwood J."/>
            <person name="Kramer R."/>
            <person name="Lindquist E."/>
            <person name="Lucas S."/>
            <person name="Salamov A."/>
            <person name="McFadden G.I."/>
            <person name="Lane C.E."/>
            <person name="Keeling P.J."/>
            <person name="Gray M.W."/>
            <person name="Grigoriev I.V."/>
            <person name="Archibald J.M."/>
        </authorList>
    </citation>
    <scope>NUCLEOTIDE SEQUENCE</scope>
    <source>
        <strain evidence="3">CCMP2712</strain>
    </source>
</reference>
<dbReference type="RefSeq" id="XP_005840653.1">
    <property type="nucleotide sequence ID" value="XM_005840596.1"/>
</dbReference>
<reference evidence="2" key="3">
    <citation type="submission" date="2016-03" db="UniProtKB">
        <authorList>
            <consortium name="EnsemblProtists"/>
        </authorList>
    </citation>
    <scope>IDENTIFICATION</scope>
</reference>
<dbReference type="KEGG" id="gtt:GUITHDRAFT_150250"/>
<gene>
    <name evidence="1" type="ORF">GUITHDRAFT_150250</name>
</gene>
<evidence type="ECO:0000313" key="3">
    <source>
        <dbReference type="Proteomes" id="UP000011087"/>
    </source>
</evidence>
<accession>L1JZX6</accession>
<protein>
    <submittedName>
        <fullName evidence="1 2">Uncharacterized protein</fullName>
    </submittedName>
</protein>
<dbReference type="EMBL" id="JH992969">
    <property type="protein sequence ID" value="EKX53673.1"/>
    <property type="molecule type" value="Genomic_DNA"/>
</dbReference>
<sequence>MKRCKIWDTVSAFCLRTMWDHGTKCMAKDQDIDDGRNAKLSLESCKVDAPAFDGEKYPGTFRNFSSSFTVPMVPANASLVRPKIPTIKDPQNFHMRNLNRNRLDYFKSFGADPELVQDNPDYKDPSCAFTRLHKHMVPPHEDVKCTGPVEFRS</sequence>
<dbReference type="GeneID" id="17310384"/>
<dbReference type="PaxDb" id="55529-EKX53673"/>